<dbReference type="EMBL" id="CAJNAU010000005">
    <property type="protein sequence ID" value="CAE6710569.1"/>
    <property type="molecule type" value="Genomic_DNA"/>
</dbReference>
<name>A0A1I7E965_9BURK</name>
<dbReference type="AlphaFoldDB" id="A0A1I7E965"/>
<gene>
    <name evidence="1" type="ORF">R69658_00898</name>
    <name evidence="2" type="ORF">SAMN05192563_101526</name>
</gene>
<accession>A0A1I7E965</accession>
<dbReference type="EMBL" id="FPBH01000015">
    <property type="protein sequence ID" value="SFU20464.1"/>
    <property type="molecule type" value="Genomic_DNA"/>
</dbReference>
<evidence type="ECO:0000313" key="2">
    <source>
        <dbReference type="EMBL" id="SFU20464.1"/>
    </source>
</evidence>
<evidence type="ECO:0000313" key="3">
    <source>
        <dbReference type="Proteomes" id="UP000198844"/>
    </source>
</evidence>
<evidence type="ECO:0000313" key="4">
    <source>
        <dbReference type="Proteomes" id="UP000674425"/>
    </source>
</evidence>
<keyword evidence="4" id="KW-1185">Reference proteome</keyword>
<dbReference type="GeneID" id="77193809"/>
<reference evidence="1 4" key="2">
    <citation type="submission" date="2021-02" db="EMBL/GenBank/DDBJ databases">
        <authorList>
            <person name="Vanwijnsberghe S."/>
        </authorList>
    </citation>
    <scope>NUCLEOTIDE SEQUENCE [LARGE SCALE GENOMIC DNA]</scope>
    <source>
        <strain evidence="1 4">R-69658</strain>
    </source>
</reference>
<reference evidence="2 3" key="1">
    <citation type="submission" date="2016-10" db="EMBL/GenBank/DDBJ databases">
        <authorList>
            <person name="de Groot N.N."/>
        </authorList>
    </citation>
    <scope>NUCLEOTIDE SEQUENCE [LARGE SCALE GENOMIC DNA]</scope>
    <source>
        <strain evidence="2 3">LMG 27731</strain>
    </source>
</reference>
<sequence>MVMNVKTRAILALPRGLFSCDSAYSVGLEGRNRLISGRYSVTVSLKLHGKCSAFPVGASTSCAAAQIRETPDRAGKTRLTRLTAATRYHDS</sequence>
<dbReference type="RefSeq" id="WP_143131738.1">
    <property type="nucleotide sequence ID" value="NZ_CAJNAU010000005.1"/>
</dbReference>
<dbReference type="Proteomes" id="UP000674425">
    <property type="component" value="Unassembled WGS sequence"/>
</dbReference>
<organism evidence="2 3">
    <name type="scientific">Paraburkholderia aspalathi</name>
    <dbReference type="NCBI Taxonomy" id="1324617"/>
    <lineage>
        <taxon>Bacteria</taxon>
        <taxon>Pseudomonadati</taxon>
        <taxon>Pseudomonadota</taxon>
        <taxon>Betaproteobacteria</taxon>
        <taxon>Burkholderiales</taxon>
        <taxon>Burkholderiaceae</taxon>
        <taxon>Paraburkholderia</taxon>
    </lineage>
</organism>
<protein>
    <submittedName>
        <fullName evidence="2">Uncharacterized protein</fullName>
    </submittedName>
</protein>
<evidence type="ECO:0000313" key="1">
    <source>
        <dbReference type="EMBL" id="CAE6710569.1"/>
    </source>
</evidence>
<proteinExistence type="predicted"/>
<dbReference type="Proteomes" id="UP000198844">
    <property type="component" value="Unassembled WGS sequence"/>
</dbReference>